<name>A0ABV5XKZ7_9NOCA</name>
<sequence length="265" mass="28840">MKKPPPIVRSLDLGLQMLLMLNEHESVTVTQVAQELDISRSTAHRGLSTLQGRGIVTLSPSGSGYQAGPTLLEFIRPRSLDPGFRAAVQPYLERLANATRETVHTAVLLGAQVLLVNGQTPSSLPSRSDRVALRAGMIRPAHTLSAGKLLLSRLNNEQVIELFPSEELFALSSHTLRTRRALIAELDRIRQAGYAINRGEFDPRFAGVSVLLPGLTWRDQVSVMLSLPISSGSDAKLHDLADQMRAVISSFSARGPDDDVSDHRG</sequence>
<dbReference type="PROSITE" id="PS51078">
    <property type="entry name" value="ICLR_ED"/>
    <property type="match status" value="1"/>
</dbReference>
<gene>
    <name evidence="6" type="ORF">ACFFQ6_25950</name>
</gene>
<organism evidence="6 7">
    <name type="scientific">Rhodococcus baikonurensis</name>
    <dbReference type="NCBI Taxonomy" id="172041"/>
    <lineage>
        <taxon>Bacteria</taxon>
        <taxon>Bacillati</taxon>
        <taxon>Actinomycetota</taxon>
        <taxon>Actinomycetes</taxon>
        <taxon>Mycobacteriales</taxon>
        <taxon>Nocardiaceae</taxon>
        <taxon>Rhodococcus</taxon>
        <taxon>Rhodococcus erythropolis group</taxon>
    </lineage>
</organism>
<comment type="caution">
    <text evidence="6">The sequence shown here is derived from an EMBL/GenBank/DDBJ whole genome shotgun (WGS) entry which is preliminary data.</text>
</comment>
<dbReference type="SMART" id="SM00346">
    <property type="entry name" value="HTH_ICLR"/>
    <property type="match status" value="1"/>
</dbReference>
<keyword evidence="1" id="KW-0805">Transcription regulation</keyword>
<feature type="domain" description="IclR-ED" evidence="5">
    <location>
        <begin position="63"/>
        <end position="257"/>
    </location>
</feature>
<dbReference type="InterPro" id="IPR036388">
    <property type="entry name" value="WH-like_DNA-bd_sf"/>
</dbReference>
<evidence type="ECO:0000256" key="2">
    <source>
        <dbReference type="ARBA" id="ARBA00023125"/>
    </source>
</evidence>
<evidence type="ECO:0000259" key="5">
    <source>
        <dbReference type="PROSITE" id="PS51078"/>
    </source>
</evidence>
<dbReference type="Gene3D" id="1.10.10.10">
    <property type="entry name" value="Winged helix-like DNA-binding domain superfamily/Winged helix DNA-binding domain"/>
    <property type="match status" value="1"/>
</dbReference>
<proteinExistence type="predicted"/>
<keyword evidence="7" id="KW-1185">Reference proteome</keyword>
<dbReference type="Gene3D" id="3.30.450.40">
    <property type="match status" value="1"/>
</dbReference>
<dbReference type="InterPro" id="IPR029016">
    <property type="entry name" value="GAF-like_dom_sf"/>
</dbReference>
<accession>A0ABV5XKZ7</accession>
<dbReference type="PROSITE" id="PS51077">
    <property type="entry name" value="HTH_ICLR"/>
    <property type="match status" value="1"/>
</dbReference>
<dbReference type="InterPro" id="IPR005471">
    <property type="entry name" value="Tscrpt_reg_IclR_N"/>
</dbReference>
<evidence type="ECO:0000313" key="6">
    <source>
        <dbReference type="EMBL" id="MFB9783149.1"/>
    </source>
</evidence>
<dbReference type="EMBL" id="JBHMAS010000066">
    <property type="protein sequence ID" value="MFB9783149.1"/>
    <property type="molecule type" value="Genomic_DNA"/>
</dbReference>
<keyword evidence="3" id="KW-0804">Transcription</keyword>
<dbReference type="Pfam" id="PF01614">
    <property type="entry name" value="IclR_C"/>
    <property type="match status" value="1"/>
</dbReference>
<evidence type="ECO:0000313" key="7">
    <source>
        <dbReference type="Proteomes" id="UP001589587"/>
    </source>
</evidence>
<dbReference type="Proteomes" id="UP001589587">
    <property type="component" value="Unassembled WGS sequence"/>
</dbReference>
<keyword evidence="2" id="KW-0238">DNA-binding</keyword>
<feature type="domain" description="HTH iclR-type" evidence="4">
    <location>
        <begin position="8"/>
        <end position="69"/>
    </location>
</feature>
<protein>
    <submittedName>
        <fullName evidence="6">IclR family transcriptional regulator</fullName>
    </submittedName>
</protein>
<evidence type="ECO:0000256" key="1">
    <source>
        <dbReference type="ARBA" id="ARBA00023015"/>
    </source>
</evidence>
<dbReference type="InterPro" id="IPR014757">
    <property type="entry name" value="Tscrpt_reg_IclR_C"/>
</dbReference>
<dbReference type="PANTHER" id="PTHR30136:SF24">
    <property type="entry name" value="HTH-TYPE TRANSCRIPTIONAL REPRESSOR ALLR"/>
    <property type="match status" value="1"/>
</dbReference>
<evidence type="ECO:0000256" key="3">
    <source>
        <dbReference type="ARBA" id="ARBA00023163"/>
    </source>
</evidence>
<evidence type="ECO:0000259" key="4">
    <source>
        <dbReference type="PROSITE" id="PS51077"/>
    </source>
</evidence>
<reference evidence="6 7" key="1">
    <citation type="submission" date="2024-09" db="EMBL/GenBank/DDBJ databases">
        <authorList>
            <person name="Sun Q."/>
            <person name="Mori K."/>
        </authorList>
    </citation>
    <scope>NUCLEOTIDE SEQUENCE [LARGE SCALE GENOMIC DNA]</scope>
    <source>
        <strain evidence="6 7">JCM 11411</strain>
    </source>
</reference>
<dbReference type="Pfam" id="PF09339">
    <property type="entry name" value="HTH_IclR"/>
    <property type="match status" value="1"/>
</dbReference>
<dbReference type="InterPro" id="IPR050707">
    <property type="entry name" value="HTH_MetabolicPath_Reg"/>
</dbReference>
<dbReference type="SUPFAM" id="SSF46785">
    <property type="entry name" value="Winged helix' DNA-binding domain"/>
    <property type="match status" value="1"/>
</dbReference>
<dbReference type="InterPro" id="IPR036390">
    <property type="entry name" value="WH_DNA-bd_sf"/>
</dbReference>
<dbReference type="PANTHER" id="PTHR30136">
    <property type="entry name" value="HELIX-TURN-HELIX TRANSCRIPTIONAL REGULATOR, ICLR FAMILY"/>
    <property type="match status" value="1"/>
</dbReference>
<dbReference type="SUPFAM" id="SSF55781">
    <property type="entry name" value="GAF domain-like"/>
    <property type="match status" value="1"/>
</dbReference>